<dbReference type="EMBL" id="CP126652">
    <property type="protein sequence ID" value="WJZ86582.1"/>
    <property type="molecule type" value="Genomic_DNA"/>
</dbReference>
<accession>A0ABY9BVI9</accession>
<evidence type="ECO:0000259" key="1">
    <source>
        <dbReference type="Pfam" id="PF07727"/>
    </source>
</evidence>
<protein>
    <recommendedName>
        <fullName evidence="6">Retrovirus-related Pol polyprotein from transposon RE1</fullName>
    </recommendedName>
</protein>
<keyword evidence="5" id="KW-1185">Reference proteome</keyword>
<dbReference type="InterPro" id="IPR029472">
    <property type="entry name" value="Copia-like_N"/>
</dbReference>
<dbReference type="PANTHER" id="PTHR11439:SF494">
    <property type="entry name" value="CYSTEINE-RICH RLK (RECEPTOR-LIKE PROTEIN KINASE) 8"/>
    <property type="match status" value="1"/>
</dbReference>
<organism evidence="4 5">
    <name type="scientific">Vitis vinifera</name>
    <name type="common">Grape</name>
    <dbReference type="NCBI Taxonomy" id="29760"/>
    <lineage>
        <taxon>Eukaryota</taxon>
        <taxon>Viridiplantae</taxon>
        <taxon>Streptophyta</taxon>
        <taxon>Embryophyta</taxon>
        <taxon>Tracheophyta</taxon>
        <taxon>Spermatophyta</taxon>
        <taxon>Magnoliopsida</taxon>
        <taxon>eudicotyledons</taxon>
        <taxon>Gunneridae</taxon>
        <taxon>Pentapetalae</taxon>
        <taxon>rosids</taxon>
        <taxon>Vitales</taxon>
        <taxon>Vitaceae</taxon>
        <taxon>Viteae</taxon>
        <taxon>Vitis</taxon>
    </lineage>
</organism>
<evidence type="ECO:0008006" key="6">
    <source>
        <dbReference type="Google" id="ProtNLM"/>
    </source>
</evidence>
<name>A0ABY9BVI9_VITVI</name>
<dbReference type="SUPFAM" id="SSF56672">
    <property type="entry name" value="DNA/RNA polymerases"/>
    <property type="match status" value="1"/>
</dbReference>
<feature type="domain" description="Reverse transcriptase Ty1/copia-type" evidence="1">
    <location>
        <begin position="650"/>
        <end position="893"/>
    </location>
</feature>
<dbReference type="InterPro" id="IPR057670">
    <property type="entry name" value="SH3_retrovirus"/>
</dbReference>
<dbReference type="InterPro" id="IPR043502">
    <property type="entry name" value="DNA/RNA_pol_sf"/>
</dbReference>
<sequence length="1134" mass="128307">MDINKTGLTSSKATTEALDPFSLYHPGMVLVSKVLEGDNYSTWSQAMRISLSAKDKIGFVTGSIKPPSSTDDSFPSWQRCNDMVISWLLNSIHPDIASSVIYAETTSEIWADLRERFSQGNDSRIYQIKRDIVEHRQGQQSISVYYTKLKAFWDELSSYHEVLSCSCGGLEKLKEMDEKERVMQFLMGLNDSYAAIRGQILLMQPLPDTRRVYSLVLQQEKQVQKQKTLLHCSYCDRDYHSIEKCYYLHGFPIGHKLHGKNVKPPNQHHSNANNVKVETNKAVETEAKLLPTNDGPRLTTEEYNQLMAMIRKNNGGNSQHFANATGINMPSSKIIPNCPHSNMCWIIDSGATDHVTSSAELLDPKNLPKTTTISLPDGGQAHIESIGSLHVTPHIKLDDDATTRKTIGLGKQHNGLYYLAQDQNPALAYAIHKHSDLWHQRLGHPSSGPLQVLAKVNPEIYFDSKHGYRFYDLETNKFFSSRDVVFHEHIFPFHTNPQEEQHDVVVLPLPQTSYEPITTETTKPQADDQSPPLLSSLESTFNERTLDLDTIVSPPPPATRRFDRIKQPNVQFQNFHLYHTAKVASSQSSSLSGTRHPLNRYISYAQLSPKYRNFVCAITTLVEPTTYEQAVLDPKWQEAMVAELHALEQNHTWTLTPLPSGHRPIGCKWVYKIKYNSDGTVERYKAQLVAKGFTQREGIDYKETFSPMAKLTTIRCLLAIAAVRHWSFHQMDVQNAFLHGDLLEEVYMQLPPGFCRQGETLMVCRLNKSLYGLKQASRSWFQKFSATIQQNGFHQSMADYSLFTKISGNSFIAVLIYVDDMIITGNDENVIAALKESLHTKFRIKDLGQLRYFLGIEVARSTDGILISQRKYTLDILDEAGLLGAKPLLTPMEENNKLLPTVGDLLKNPSTYRRLVGQLIYLTITRPEISYSVHILSQFMQEPRKPHLHVVHHLLQYLKGAPGQGLYFPAKGNLLLRGFCDADWARCSITRRSVTGYCIFLGGALISWKTKKQTTVSRSSAESEYRAMASITCELTWLKYLLDDLKVEHSQPAKLFYDSKAALHIAANPVYHECTKHIEIDCHVVRERIQSGAIVTAHVPSSCQLVDLFTKPLNSSIFHSLLNKFGVLDIHAPT</sequence>
<evidence type="ECO:0000259" key="2">
    <source>
        <dbReference type="Pfam" id="PF14244"/>
    </source>
</evidence>
<proteinExistence type="predicted"/>
<evidence type="ECO:0000259" key="3">
    <source>
        <dbReference type="Pfam" id="PF25597"/>
    </source>
</evidence>
<evidence type="ECO:0000313" key="5">
    <source>
        <dbReference type="Proteomes" id="UP001227230"/>
    </source>
</evidence>
<dbReference type="Pfam" id="PF07727">
    <property type="entry name" value="RVT_2"/>
    <property type="match status" value="1"/>
</dbReference>
<dbReference type="CDD" id="cd09272">
    <property type="entry name" value="RNase_HI_RT_Ty1"/>
    <property type="match status" value="1"/>
</dbReference>
<dbReference type="InterPro" id="IPR013103">
    <property type="entry name" value="RVT_2"/>
</dbReference>
<dbReference type="Proteomes" id="UP001227230">
    <property type="component" value="Chromosome 5"/>
</dbReference>
<gene>
    <name evidence="4" type="ORF">VitviT2T_006025</name>
</gene>
<feature type="domain" description="Retrotransposon Copia-like N-terminal" evidence="2">
    <location>
        <begin position="25"/>
        <end position="67"/>
    </location>
</feature>
<reference evidence="4 5" key="1">
    <citation type="journal article" date="2023" name="Hortic Res">
        <title>The complete reference genome for grapevine (Vitis vinifera L.) genetics and breeding.</title>
        <authorList>
            <person name="Shi X."/>
            <person name="Cao S."/>
            <person name="Wang X."/>
            <person name="Huang S."/>
            <person name="Wang Y."/>
            <person name="Liu Z."/>
            <person name="Liu W."/>
            <person name="Leng X."/>
            <person name="Peng Y."/>
            <person name="Wang N."/>
            <person name="Wang Y."/>
            <person name="Ma Z."/>
            <person name="Xu X."/>
            <person name="Zhang F."/>
            <person name="Xue H."/>
            <person name="Zhong H."/>
            <person name="Wang Y."/>
            <person name="Zhang K."/>
            <person name="Velt A."/>
            <person name="Avia K."/>
            <person name="Holtgrawe D."/>
            <person name="Grimplet J."/>
            <person name="Matus J.T."/>
            <person name="Ware D."/>
            <person name="Wu X."/>
            <person name="Wang H."/>
            <person name="Liu C."/>
            <person name="Fang Y."/>
            <person name="Rustenholz C."/>
            <person name="Cheng Z."/>
            <person name="Xiao H."/>
            <person name="Zhou Y."/>
        </authorList>
    </citation>
    <scope>NUCLEOTIDE SEQUENCE [LARGE SCALE GENOMIC DNA]</scope>
    <source>
        <strain evidence="5">cv. Pinot noir / PN40024</strain>
        <tissue evidence="4">Leaf</tissue>
    </source>
</reference>
<feature type="domain" description="Retroviral polymerase SH3-like" evidence="3">
    <location>
        <begin position="463"/>
        <end position="497"/>
    </location>
</feature>
<dbReference type="Pfam" id="PF14244">
    <property type="entry name" value="Retrotran_gag_3"/>
    <property type="match status" value="1"/>
</dbReference>
<evidence type="ECO:0000313" key="4">
    <source>
        <dbReference type="EMBL" id="WJZ86582.1"/>
    </source>
</evidence>
<dbReference type="PANTHER" id="PTHR11439">
    <property type="entry name" value="GAG-POL-RELATED RETROTRANSPOSON"/>
    <property type="match status" value="1"/>
</dbReference>
<dbReference type="Pfam" id="PF25597">
    <property type="entry name" value="SH3_retrovirus"/>
    <property type="match status" value="1"/>
</dbReference>